<feature type="compositionally biased region" description="Polar residues" evidence="1">
    <location>
        <begin position="39"/>
        <end position="49"/>
    </location>
</feature>
<gene>
    <name evidence="2" type="ORF">APZ42_029097</name>
</gene>
<evidence type="ECO:0000256" key="1">
    <source>
        <dbReference type="SAM" id="MobiDB-lite"/>
    </source>
</evidence>
<evidence type="ECO:0000313" key="3">
    <source>
        <dbReference type="Proteomes" id="UP000076858"/>
    </source>
</evidence>
<evidence type="ECO:0000313" key="2">
    <source>
        <dbReference type="EMBL" id="KZS07242.1"/>
    </source>
</evidence>
<keyword evidence="3" id="KW-1185">Reference proteome</keyword>
<dbReference type="Proteomes" id="UP000076858">
    <property type="component" value="Unassembled WGS sequence"/>
</dbReference>
<organism evidence="2 3">
    <name type="scientific">Daphnia magna</name>
    <dbReference type="NCBI Taxonomy" id="35525"/>
    <lineage>
        <taxon>Eukaryota</taxon>
        <taxon>Metazoa</taxon>
        <taxon>Ecdysozoa</taxon>
        <taxon>Arthropoda</taxon>
        <taxon>Crustacea</taxon>
        <taxon>Branchiopoda</taxon>
        <taxon>Diplostraca</taxon>
        <taxon>Cladocera</taxon>
        <taxon>Anomopoda</taxon>
        <taxon>Daphniidae</taxon>
        <taxon>Daphnia</taxon>
    </lineage>
</organism>
<comment type="caution">
    <text evidence="2">The sequence shown here is derived from an EMBL/GenBank/DDBJ whole genome shotgun (WGS) entry which is preliminary data.</text>
</comment>
<accession>A0A164PXL8</accession>
<feature type="compositionally biased region" description="Basic and acidic residues" evidence="1">
    <location>
        <begin position="1"/>
        <end position="10"/>
    </location>
</feature>
<dbReference type="AlphaFoldDB" id="A0A164PXL8"/>
<proteinExistence type="predicted"/>
<dbReference type="EMBL" id="LRGB01002529">
    <property type="protein sequence ID" value="KZS07242.1"/>
    <property type="molecule type" value="Genomic_DNA"/>
</dbReference>
<feature type="region of interest" description="Disordered" evidence="1">
    <location>
        <begin position="1"/>
        <end position="49"/>
    </location>
</feature>
<sequence>MGKELNDTRHGVCIQRKPSGTDAGSMETERDKTGKQVAHTFTRSHTPRI</sequence>
<protein>
    <submittedName>
        <fullName evidence="2">Uncharacterized protein</fullName>
    </submittedName>
</protein>
<name>A0A164PXL8_9CRUS</name>
<reference evidence="2 3" key="1">
    <citation type="submission" date="2016-03" db="EMBL/GenBank/DDBJ databases">
        <title>EvidentialGene: Evidence-directed Construction of Genes on Genomes.</title>
        <authorList>
            <person name="Gilbert D.G."/>
            <person name="Choi J.-H."/>
            <person name="Mockaitis K."/>
            <person name="Colbourne J."/>
            <person name="Pfrender M."/>
        </authorList>
    </citation>
    <scope>NUCLEOTIDE SEQUENCE [LARGE SCALE GENOMIC DNA]</scope>
    <source>
        <strain evidence="2 3">Xinb3</strain>
        <tissue evidence="2">Complete organism</tissue>
    </source>
</reference>